<reference evidence="1" key="1">
    <citation type="submission" date="2022-02" db="EMBL/GenBank/DDBJ databases">
        <title>Plant Genome Project.</title>
        <authorList>
            <person name="Zhang R.-G."/>
        </authorList>
    </citation>
    <scope>NUCLEOTIDE SEQUENCE</scope>
    <source>
        <strain evidence="1">AT1</strain>
    </source>
</reference>
<keyword evidence="2" id="KW-1185">Reference proteome</keyword>
<sequence length="243" mass="26277">MYPPETSCPDNGILPRALRWSKEYQGVKKGKGNLNAYHLFLDELRPDQSFGIRAAWDTTQQAHNGRGGRGGRRGNGGRGGGGHGDGAGQSGARLPALVWTVDAVTAQGVLCLVEVTHPTFEPMEFLAQVTPEYGKEMAAAMMGLVQLVQQYAMGHPPPVQTRVGGRMAQQAFLVGSWEERPLKRQQHFGTEEEPIAVSDETEKPTDIDLEDTSGSTVPRVTCTQEVSSSEAEEEGKDGGKDED</sequence>
<evidence type="ECO:0000313" key="2">
    <source>
        <dbReference type="Proteomes" id="UP001062846"/>
    </source>
</evidence>
<organism evidence="1 2">
    <name type="scientific">Rhododendron molle</name>
    <name type="common">Chinese azalea</name>
    <name type="synonym">Azalea mollis</name>
    <dbReference type="NCBI Taxonomy" id="49168"/>
    <lineage>
        <taxon>Eukaryota</taxon>
        <taxon>Viridiplantae</taxon>
        <taxon>Streptophyta</taxon>
        <taxon>Embryophyta</taxon>
        <taxon>Tracheophyta</taxon>
        <taxon>Spermatophyta</taxon>
        <taxon>Magnoliopsida</taxon>
        <taxon>eudicotyledons</taxon>
        <taxon>Gunneridae</taxon>
        <taxon>Pentapetalae</taxon>
        <taxon>asterids</taxon>
        <taxon>Ericales</taxon>
        <taxon>Ericaceae</taxon>
        <taxon>Ericoideae</taxon>
        <taxon>Rhodoreae</taxon>
        <taxon>Rhododendron</taxon>
    </lineage>
</organism>
<proteinExistence type="predicted"/>
<comment type="caution">
    <text evidence="1">The sequence shown here is derived from an EMBL/GenBank/DDBJ whole genome shotgun (WGS) entry which is preliminary data.</text>
</comment>
<dbReference type="EMBL" id="CM046395">
    <property type="protein sequence ID" value="KAI8542745.1"/>
    <property type="molecule type" value="Genomic_DNA"/>
</dbReference>
<dbReference type="Proteomes" id="UP001062846">
    <property type="component" value="Chromosome 8"/>
</dbReference>
<protein>
    <submittedName>
        <fullName evidence="1">Uncharacterized protein</fullName>
    </submittedName>
</protein>
<evidence type="ECO:0000313" key="1">
    <source>
        <dbReference type="EMBL" id="KAI8542745.1"/>
    </source>
</evidence>
<gene>
    <name evidence="1" type="ORF">RHMOL_Rhmol08G0163300</name>
</gene>
<accession>A0ACC0MPC5</accession>
<name>A0ACC0MPC5_RHOML</name>